<name>A0AA38HPT9_9CUCU</name>
<accession>A0AA38HPT9</accession>
<dbReference type="AlphaFoldDB" id="A0AA38HPT9"/>
<comment type="caution">
    <text evidence="1">The sequence shown here is derived from an EMBL/GenBank/DDBJ whole genome shotgun (WGS) entry which is preliminary data.</text>
</comment>
<keyword evidence="2" id="KW-1185">Reference proteome</keyword>
<dbReference type="EMBL" id="JALNTZ010000010">
    <property type="protein sequence ID" value="KAJ3640557.1"/>
    <property type="molecule type" value="Genomic_DNA"/>
</dbReference>
<gene>
    <name evidence="1" type="ORF">Zmor_003850</name>
</gene>
<dbReference type="Proteomes" id="UP001168821">
    <property type="component" value="Unassembled WGS sequence"/>
</dbReference>
<proteinExistence type="predicted"/>
<evidence type="ECO:0000313" key="1">
    <source>
        <dbReference type="EMBL" id="KAJ3640557.1"/>
    </source>
</evidence>
<protein>
    <submittedName>
        <fullName evidence="1">Uncharacterized protein</fullName>
    </submittedName>
</protein>
<reference evidence="1" key="1">
    <citation type="journal article" date="2023" name="G3 (Bethesda)">
        <title>Whole genome assemblies of Zophobas morio and Tenebrio molitor.</title>
        <authorList>
            <person name="Kaur S."/>
            <person name="Stinson S.A."/>
            <person name="diCenzo G.C."/>
        </authorList>
    </citation>
    <scope>NUCLEOTIDE SEQUENCE</scope>
    <source>
        <strain evidence="1">QUZm001</strain>
    </source>
</reference>
<sequence>MGPKPKKVSPSDSGDLESVVFKCLTEFFSQTIVECGCAASISSVQKEIDTCKSLIGAQTDLIQQLLSEVDTLKFEILKIRSNPTKTFNSTANVEIRKSVGQLQSNVQKNNESNQPMIMQGDVFKCHPADFQNENKHFQNRSNLSRFTNLYLNSEIPTEIKLIDSPNSSDDEVDKPPKVIKINADVHHQPPPADDEGFKEIVQKKKPKSKNWSKEFRQYFPRCRKLDDCMPIVFFSHYIFVVGI</sequence>
<evidence type="ECO:0000313" key="2">
    <source>
        <dbReference type="Proteomes" id="UP001168821"/>
    </source>
</evidence>
<organism evidence="1 2">
    <name type="scientific">Zophobas morio</name>
    <dbReference type="NCBI Taxonomy" id="2755281"/>
    <lineage>
        <taxon>Eukaryota</taxon>
        <taxon>Metazoa</taxon>
        <taxon>Ecdysozoa</taxon>
        <taxon>Arthropoda</taxon>
        <taxon>Hexapoda</taxon>
        <taxon>Insecta</taxon>
        <taxon>Pterygota</taxon>
        <taxon>Neoptera</taxon>
        <taxon>Endopterygota</taxon>
        <taxon>Coleoptera</taxon>
        <taxon>Polyphaga</taxon>
        <taxon>Cucujiformia</taxon>
        <taxon>Tenebrionidae</taxon>
        <taxon>Zophobas</taxon>
    </lineage>
</organism>